<accession>A0AAE0WGM3</accession>
<dbReference type="EMBL" id="JAUTXT010000049">
    <property type="protein sequence ID" value="KAK3670929.1"/>
    <property type="molecule type" value="Genomic_DNA"/>
</dbReference>
<name>A0AAE0WGM3_9PEZI</name>
<reference evidence="1" key="1">
    <citation type="submission" date="2023-07" db="EMBL/GenBank/DDBJ databases">
        <title>Black Yeasts Isolated from many extreme environments.</title>
        <authorList>
            <person name="Coleine C."/>
            <person name="Stajich J.E."/>
            <person name="Selbmann L."/>
        </authorList>
    </citation>
    <scope>NUCLEOTIDE SEQUENCE</scope>
    <source>
        <strain evidence="1">CCFEE 5485</strain>
    </source>
</reference>
<organism evidence="1 2">
    <name type="scientific">Recurvomyces mirabilis</name>
    <dbReference type="NCBI Taxonomy" id="574656"/>
    <lineage>
        <taxon>Eukaryota</taxon>
        <taxon>Fungi</taxon>
        <taxon>Dikarya</taxon>
        <taxon>Ascomycota</taxon>
        <taxon>Pezizomycotina</taxon>
        <taxon>Dothideomycetes</taxon>
        <taxon>Dothideomycetidae</taxon>
        <taxon>Mycosphaerellales</taxon>
        <taxon>Teratosphaeriaceae</taxon>
        <taxon>Recurvomyces</taxon>
    </lineage>
</organism>
<keyword evidence="2" id="KW-1185">Reference proteome</keyword>
<protein>
    <submittedName>
        <fullName evidence="1">Uncharacterized protein</fullName>
    </submittedName>
</protein>
<dbReference type="AlphaFoldDB" id="A0AAE0WGM3"/>
<gene>
    <name evidence="1" type="ORF">LTR78_009207</name>
</gene>
<dbReference type="Proteomes" id="UP001274830">
    <property type="component" value="Unassembled WGS sequence"/>
</dbReference>
<evidence type="ECO:0000313" key="2">
    <source>
        <dbReference type="Proteomes" id="UP001274830"/>
    </source>
</evidence>
<sequence>MAQVIIDFNNIGQQIVNAVKTAVEGIGKQMVANAARLFQLTMTANVGALWRNHMEQRPQHEPNASLHTLDVVLYGDGTTVKAAVTLTQADEGVCDGETYVFIETGDTNQAEKALALLLEMTMVMLDTTATMSPPDDTAFNKLSGYDSGYYTQSC</sequence>
<comment type="caution">
    <text evidence="1">The sequence shown here is derived from an EMBL/GenBank/DDBJ whole genome shotgun (WGS) entry which is preliminary data.</text>
</comment>
<evidence type="ECO:0000313" key="1">
    <source>
        <dbReference type="EMBL" id="KAK3670929.1"/>
    </source>
</evidence>
<proteinExistence type="predicted"/>